<dbReference type="PANTHER" id="PTHR32071">
    <property type="entry name" value="TRANSCRIPTIONAL REGULATORY PROTEIN"/>
    <property type="match status" value="1"/>
</dbReference>
<keyword evidence="5" id="KW-1133">Transmembrane helix</keyword>
<dbReference type="InterPro" id="IPR002197">
    <property type="entry name" value="HTH_Fis"/>
</dbReference>
<dbReference type="Gene3D" id="1.10.10.60">
    <property type="entry name" value="Homeodomain-like"/>
    <property type="match status" value="1"/>
</dbReference>
<evidence type="ECO:0000313" key="8">
    <source>
        <dbReference type="Proteomes" id="UP000031535"/>
    </source>
</evidence>
<feature type="transmembrane region" description="Helical" evidence="5">
    <location>
        <begin position="16"/>
        <end position="35"/>
    </location>
</feature>
<keyword evidence="5" id="KW-0472">Membrane</keyword>
<keyword evidence="1" id="KW-0547">Nucleotide-binding</keyword>
<proteinExistence type="predicted"/>
<keyword evidence="7" id="KW-0418">Kinase</keyword>
<dbReference type="PROSITE" id="PS50045">
    <property type="entry name" value="SIGMA54_INTERACT_4"/>
    <property type="match status" value="1"/>
</dbReference>
<keyword evidence="5" id="KW-0812">Transmembrane</keyword>
<feature type="transmembrane region" description="Helical" evidence="5">
    <location>
        <begin position="164"/>
        <end position="183"/>
    </location>
</feature>
<name>A0A0C2IDA5_9PSED</name>
<dbReference type="Pfam" id="PF25601">
    <property type="entry name" value="AAA_lid_14"/>
    <property type="match status" value="1"/>
</dbReference>
<evidence type="ECO:0000256" key="2">
    <source>
        <dbReference type="ARBA" id="ARBA00022840"/>
    </source>
</evidence>
<sequence length="300" mass="33607">MDIKFTHRLSYKQARLTVLVGFILGTLLSLLQIGIDYASESASINGEILSLMEISHNPASRIAYNIDAELAQELALGLLRSPAVLRAQLIDNNNVVLASVERPRQEGSYRLISDWLFGANRSFEDRLFLSHLPDESLGTLHLDIDTYTFGIRFLHRAEVTLINGFARSLILTLILLVLFYTMLDSLLQRLAPTAVPRIDPSAMKALGLHDWPGNIRELRNVLERARLFTDDGVIRVADLPAELRRETPMVAAQGRRGRNELEQLAHALAVFDGPRSELAKTLGMSERTLYRRLQALEGKG</sequence>
<dbReference type="Pfam" id="PF02954">
    <property type="entry name" value="HTH_8"/>
    <property type="match status" value="1"/>
</dbReference>
<keyword evidence="4" id="KW-0804">Transcription</keyword>
<dbReference type="GO" id="GO:0005524">
    <property type="term" value="F:ATP binding"/>
    <property type="evidence" value="ECO:0007669"/>
    <property type="project" value="UniProtKB-KW"/>
</dbReference>
<dbReference type="InterPro" id="IPR002078">
    <property type="entry name" value="Sigma_54_int"/>
</dbReference>
<keyword evidence="2" id="KW-0067">ATP-binding</keyword>
<evidence type="ECO:0000256" key="1">
    <source>
        <dbReference type="ARBA" id="ARBA00022741"/>
    </source>
</evidence>
<dbReference type="PANTHER" id="PTHR32071:SF57">
    <property type="entry name" value="C4-DICARBOXYLATE TRANSPORT TRANSCRIPTIONAL REGULATORY PROTEIN DCTD"/>
    <property type="match status" value="1"/>
</dbReference>
<gene>
    <name evidence="7" type="ORF">UCMB321_1263</name>
</gene>
<reference evidence="7 8" key="1">
    <citation type="submission" date="2015-01" db="EMBL/GenBank/DDBJ databases">
        <title>Complete genome of Pseudomonas batumici UCM B-321 producer of the batumin antibiotic with strong antistaphilococcal and potential anticancer activity.</title>
        <authorList>
            <person name="Klochko V.V."/>
            <person name="Zelena L.B."/>
            <person name="Elena K.A."/>
            <person name="Reva O.N."/>
        </authorList>
    </citation>
    <scope>NUCLEOTIDE SEQUENCE [LARGE SCALE GENOMIC DNA]</scope>
    <source>
        <strain evidence="7 8">UCM B-321</strain>
    </source>
</reference>
<dbReference type="Proteomes" id="UP000031535">
    <property type="component" value="Unassembled WGS sequence"/>
</dbReference>
<evidence type="ECO:0000259" key="6">
    <source>
        <dbReference type="PROSITE" id="PS50045"/>
    </source>
</evidence>
<dbReference type="PROSITE" id="PS00688">
    <property type="entry name" value="SIGMA54_INTERACT_3"/>
    <property type="match status" value="1"/>
</dbReference>
<dbReference type="PROSITE" id="PS00519">
    <property type="entry name" value="HTH_ASNC_1"/>
    <property type="match status" value="1"/>
</dbReference>
<accession>A0A0C2IDA5</accession>
<dbReference type="InterPro" id="IPR019885">
    <property type="entry name" value="Tscrpt_reg_HTH_AsnC-type_CS"/>
</dbReference>
<organism evidence="7 8">
    <name type="scientific">Pseudomonas batumici</name>
    <dbReference type="NCBI Taxonomy" id="226910"/>
    <lineage>
        <taxon>Bacteria</taxon>
        <taxon>Pseudomonadati</taxon>
        <taxon>Pseudomonadota</taxon>
        <taxon>Gammaproteobacteria</taxon>
        <taxon>Pseudomonadales</taxon>
        <taxon>Pseudomonadaceae</taxon>
        <taxon>Pseudomonas</taxon>
    </lineage>
</organism>
<dbReference type="AlphaFoldDB" id="A0A0C2IDA5"/>
<evidence type="ECO:0000256" key="3">
    <source>
        <dbReference type="ARBA" id="ARBA00023015"/>
    </source>
</evidence>
<dbReference type="InterPro" id="IPR025944">
    <property type="entry name" value="Sigma_54_int_dom_CS"/>
</dbReference>
<dbReference type="SUPFAM" id="SSF46689">
    <property type="entry name" value="Homeodomain-like"/>
    <property type="match status" value="1"/>
</dbReference>
<dbReference type="STRING" id="226910.UCMB321_1263"/>
<keyword evidence="3" id="KW-0805">Transcription regulation</keyword>
<dbReference type="PATRIC" id="fig|226910.6.peg.1255"/>
<dbReference type="GO" id="GO:0016301">
    <property type="term" value="F:kinase activity"/>
    <property type="evidence" value="ECO:0007669"/>
    <property type="project" value="UniProtKB-KW"/>
</dbReference>
<dbReference type="InterPro" id="IPR058031">
    <property type="entry name" value="AAA_lid_NorR"/>
</dbReference>
<comment type="caution">
    <text evidence="7">The sequence shown here is derived from an EMBL/GenBank/DDBJ whole genome shotgun (WGS) entry which is preliminary data.</text>
</comment>
<dbReference type="GO" id="GO:0006355">
    <property type="term" value="P:regulation of DNA-templated transcription"/>
    <property type="evidence" value="ECO:0007669"/>
    <property type="project" value="InterPro"/>
</dbReference>
<feature type="domain" description="Sigma-54 factor interaction" evidence="6">
    <location>
        <begin position="178"/>
        <end position="227"/>
    </location>
</feature>
<dbReference type="Gene3D" id="1.10.8.60">
    <property type="match status" value="1"/>
</dbReference>
<evidence type="ECO:0000313" key="7">
    <source>
        <dbReference type="EMBL" id="KIH84935.1"/>
    </source>
</evidence>
<keyword evidence="8" id="KW-1185">Reference proteome</keyword>
<keyword evidence="7" id="KW-0808">Transferase</keyword>
<evidence type="ECO:0000256" key="4">
    <source>
        <dbReference type="ARBA" id="ARBA00023163"/>
    </source>
</evidence>
<dbReference type="EMBL" id="JXDG01000012">
    <property type="protein sequence ID" value="KIH84935.1"/>
    <property type="molecule type" value="Genomic_DNA"/>
</dbReference>
<dbReference type="InterPro" id="IPR009057">
    <property type="entry name" value="Homeodomain-like_sf"/>
</dbReference>
<dbReference type="GO" id="GO:0043565">
    <property type="term" value="F:sequence-specific DNA binding"/>
    <property type="evidence" value="ECO:0007669"/>
    <property type="project" value="InterPro"/>
</dbReference>
<protein>
    <submittedName>
        <fullName evidence="7">Sensor histidine kinase/response regulator</fullName>
    </submittedName>
</protein>
<evidence type="ECO:0000256" key="5">
    <source>
        <dbReference type="SAM" id="Phobius"/>
    </source>
</evidence>